<name>A0ABP9VL51_9BACT</name>
<dbReference type="RefSeq" id="WP_345682903.1">
    <property type="nucleotide sequence ID" value="NZ_BAABRO010000002.1"/>
</dbReference>
<dbReference type="Proteomes" id="UP001416858">
    <property type="component" value="Unassembled WGS sequence"/>
</dbReference>
<keyword evidence="5" id="KW-1185">Reference proteome</keyword>
<evidence type="ECO:0000313" key="5">
    <source>
        <dbReference type="Proteomes" id="UP001416858"/>
    </source>
</evidence>
<feature type="domain" description="BD-FAE-like" evidence="3">
    <location>
        <begin position="142"/>
        <end position="350"/>
    </location>
</feature>
<proteinExistence type="predicted"/>
<protein>
    <recommendedName>
        <fullName evidence="3">BD-FAE-like domain-containing protein</fullName>
    </recommendedName>
</protein>
<keyword evidence="1" id="KW-0378">Hydrolase</keyword>
<dbReference type="InterPro" id="IPR049492">
    <property type="entry name" value="BD-FAE-like_dom"/>
</dbReference>
<organism evidence="4 5">
    <name type="scientific">Novipirellula caenicola</name>
    <dbReference type="NCBI Taxonomy" id="1536901"/>
    <lineage>
        <taxon>Bacteria</taxon>
        <taxon>Pseudomonadati</taxon>
        <taxon>Planctomycetota</taxon>
        <taxon>Planctomycetia</taxon>
        <taxon>Pirellulales</taxon>
        <taxon>Pirellulaceae</taxon>
        <taxon>Novipirellula</taxon>
    </lineage>
</organism>
<dbReference type="Gene3D" id="3.40.50.1820">
    <property type="entry name" value="alpha/beta hydrolase"/>
    <property type="match status" value="1"/>
</dbReference>
<accession>A0ABP9VL51</accession>
<evidence type="ECO:0000256" key="1">
    <source>
        <dbReference type="ARBA" id="ARBA00022801"/>
    </source>
</evidence>
<reference evidence="4 5" key="1">
    <citation type="submission" date="2024-02" db="EMBL/GenBank/DDBJ databases">
        <title>Rhodopirellula caenicola NBRC 110016.</title>
        <authorList>
            <person name="Ichikawa N."/>
            <person name="Katano-Makiyama Y."/>
            <person name="Hidaka K."/>
        </authorList>
    </citation>
    <scope>NUCLEOTIDE SEQUENCE [LARGE SCALE GENOMIC DNA]</scope>
    <source>
        <strain evidence="4 5">NBRC 110016</strain>
    </source>
</reference>
<dbReference type="InterPro" id="IPR018247">
    <property type="entry name" value="EF_Hand_1_Ca_BS"/>
</dbReference>
<evidence type="ECO:0000259" key="3">
    <source>
        <dbReference type="Pfam" id="PF20434"/>
    </source>
</evidence>
<dbReference type="InterPro" id="IPR011992">
    <property type="entry name" value="EF-hand-dom_pair"/>
</dbReference>
<dbReference type="SUPFAM" id="SSF53474">
    <property type="entry name" value="alpha/beta-Hydrolases"/>
    <property type="match status" value="1"/>
</dbReference>
<dbReference type="PANTHER" id="PTHR48081">
    <property type="entry name" value="AB HYDROLASE SUPERFAMILY PROTEIN C4A8.06C"/>
    <property type="match status" value="1"/>
</dbReference>
<gene>
    <name evidence="4" type="ORF">Rcae01_01371</name>
</gene>
<dbReference type="Pfam" id="PF20434">
    <property type="entry name" value="BD-FAE"/>
    <property type="match status" value="1"/>
</dbReference>
<dbReference type="PROSITE" id="PS00018">
    <property type="entry name" value="EF_HAND_1"/>
    <property type="match status" value="1"/>
</dbReference>
<feature type="compositionally biased region" description="Basic and acidic residues" evidence="2">
    <location>
        <begin position="120"/>
        <end position="133"/>
    </location>
</feature>
<dbReference type="EMBL" id="BAABRO010000002">
    <property type="protein sequence ID" value="GAA5505921.1"/>
    <property type="molecule type" value="Genomic_DNA"/>
</dbReference>
<dbReference type="InterPro" id="IPR029058">
    <property type="entry name" value="AB_hydrolase_fold"/>
</dbReference>
<sequence length="408" mass="46100">MTTRFAIAIFGTLVLPIMLLAQSGTDRFITRMKNDDINGDGKLTRSEFTGPQRLFDQLDEDGDGVLLLSDVAAQKLKNLRAIAGDQSGPAIGSADRQRMMETIQSRAANLRQGDAAMRGGQRERRDPDHRDVRYGEHERHVLDVYLAKTENNEPAPCMIWIHGGGFRRGDKSEGSLFARPFVENGIHYVTLNYRLSQHAIAPACFHDCAHAVQFLRQNAEKWNIDKSRIAIGGGSAGAGLAQWIAYSPDRADPTAADPMLRQSTRVSAVVLLNAQTSYDFRWIKKHIPGDAWMGDGLQQLFGYTIEDTDKIEDEQFRTIQECSPITHLSEDDPPSVFYYRRSKDPEIAMQNAMDGIHHPFFGLELKKRADELGVPCEVFTVETTKDRLFYNRRWDHAVAFLKKHFEMD</sequence>
<dbReference type="SUPFAM" id="SSF47473">
    <property type="entry name" value="EF-hand"/>
    <property type="match status" value="1"/>
</dbReference>
<evidence type="ECO:0000313" key="4">
    <source>
        <dbReference type="EMBL" id="GAA5505921.1"/>
    </source>
</evidence>
<dbReference type="PANTHER" id="PTHR48081:SF6">
    <property type="entry name" value="PEPTIDASE S9 PROLYL OLIGOPEPTIDASE CATALYTIC DOMAIN-CONTAINING PROTEIN"/>
    <property type="match status" value="1"/>
</dbReference>
<evidence type="ECO:0000256" key="2">
    <source>
        <dbReference type="SAM" id="MobiDB-lite"/>
    </source>
</evidence>
<feature type="region of interest" description="Disordered" evidence="2">
    <location>
        <begin position="108"/>
        <end position="133"/>
    </location>
</feature>
<comment type="caution">
    <text evidence="4">The sequence shown here is derived from an EMBL/GenBank/DDBJ whole genome shotgun (WGS) entry which is preliminary data.</text>
</comment>
<dbReference type="InterPro" id="IPR050300">
    <property type="entry name" value="GDXG_lipolytic_enzyme"/>
</dbReference>